<evidence type="ECO:0000313" key="2">
    <source>
        <dbReference type="Proteomes" id="UP000233425"/>
    </source>
</evidence>
<dbReference type="RefSeq" id="WP_101028669.1">
    <property type="nucleotide sequence ID" value="NZ_CABMMZ010000030.1"/>
</dbReference>
<evidence type="ECO:0008006" key="3">
    <source>
        <dbReference type="Google" id="ProtNLM"/>
    </source>
</evidence>
<reference evidence="1" key="1">
    <citation type="journal article" date="2018" name="Environ. Microbiol.">
        <title>Sporulation capability and amylosome conservation among diverse human colonic and rumen isolates of the keystone starch-degrader Ruminococcus bromii.</title>
        <authorList>
            <person name="Mukhopadhya I."/>
            <person name="Morais S."/>
            <person name="Laverde-Gomez J."/>
            <person name="Sheridan P.O."/>
            <person name="Walker A.W."/>
            <person name="Kelly W."/>
            <person name="Klieve A.V."/>
            <person name="Ouwerkerk D."/>
            <person name="Duncan S.H."/>
            <person name="Louis P."/>
            <person name="Koropatkin N."/>
            <person name="Cockburn D."/>
            <person name="Kibler R."/>
            <person name="Cooper P.J."/>
            <person name="Sandoval C."/>
            <person name="Crost E."/>
            <person name="Juge N."/>
            <person name="Bayer E.A."/>
            <person name="Flint H.J."/>
        </authorList>
    </citation>
    <scope>NUCLEOTIDE SEQUENCE [LARGE SCALE GENOMIC DNA]</scope>
    <source>
        <strain evidence="1">ATCC 27255</strain>
    </source>
</reference>
<comment type="caution">
    <text evidence="1">The sequence shown here is derived from an EMBL/GenBank/DDBJ whole genome shotgun (WGS) entry which is preliminary data.</text>
</comment>
<evidence type="ECO:0000313" key="1">
    <source>
        <dbReference type="EMBL" id="PKD32177.1"/>
    </source>
</evidence>
<sequence>MLVSKEIADKLKTNTLYNTVALHSPDGSFENITGESIVLDSFSLENEIVEKELKFGGCIASEMSVKLIDYDCSALIGKTVQVIITATYLESELYPSDDLYPSNTLICPAETGTVECPVFYGKIQSAQRDKKQRNIVKITAYDAFYDMSKVDVSLWFAGKENEDGSFGYGYAHYAKDETFMHLYSALYDKWEDYGVEAVSYLPKLDILSLPLNFDDACVEKVIKNISLSDLIQAYAELSLCFAMIDPKYGYLKFLSLYGKQSADTVDSYKDLSFEDYELEPIRMYSAKFADKKTYLYGSSNDFSWYVSDNILMRCRTTASDIGAKYNSANFFGSVYKYRPTKIKLFSYWWLEAGDKYTIKTPFKDLPTIETFVFNKKMDGFITTLTSKGEKRLGKEIKENEQIQ</sequence>
<accession>A0A2N0UYW0</accession>
<protein>
    <recommendedName>
        <fullName evidence="3">DUF5048 domain-containing protein</fullName>
    </recommendedName>
</protein>
<dbReference type="AlphaFoldDB" id="A0A2N0UYW0"/>
<dbReference type="EMBL" id="NNSR01000030">
    <property type="protein sequence ID" value="PKD32177.1"/>
    <property type="molecule type" value="Genomic_DNA"/>
</dbReference>
<name>A0A2N0UYW0_9FIRM</name>
<organism evidence="1 2">
    <name type="scientific">Ruminococcus bromii</name>
    <dbReference type="NCBI Taxonomy" id="40518"/>
    <lineage>
        <taxon>Bacteria</taxon>
        <taxon>Bacillati</taxon>
        <taxon>Bacillota</taxon>
        <taxon>Clostridia</taxon>
        <taxon>Eubacteriales</taxon>
        <taxon>Oscillospiraceae</taxon>
        <taxon>Ruminococcus</taxon>
    </lineage>
</organism>
<keyword evidence="2" id="KW-1185">Reference proteome</keyword>
<dbReference type="Proteomes" id="UP000233425">
    <property type="component" value="Unassembled WGS sequence"/>
</dbReference>
<proteinExistence type="predicted"/>
<gene>
    <name evidence="1" type="ORF">RBATCC27255_00583</name>
</gene>